<dbReference type="PANTHER" id="PTHR11985:SF35">
    <property type="entry name" value="ANAEROBIC GLYCEROL-3-PHOSPHATE DEHYDROGENASE SUBUNIT A"/>
    <property type="match status" value="1"/>
</dbReference>
<dbReference type="RefSeq" id="WP_308487644.1">
    <property type="nucleotide sequence ID" value="NZ_JAVFCB010000001.1"/>
</dbReference>
<keyword evidence="11" id="KW-1185">Reference proteome</keyword>
<keyword evidence="6 7" id="KW-0560">Oxidoreductase</keyword>
<dbReference type="SUPFAM" id="SSF51905">
    <property type="entry name" value="FAD/NAD(P)-binding domain"/>
    <property type="match status" value="1"/>
</dbReference>
<evidence type="ECO:0000256" key="1">
    <source>
        <dbReference type="ARBA" id="ARBA00001974"/>
    </source>
</evidence>
<evidence type="ECO:0000256" key="7">
    <source>
        <dbReference type="RuleBase" id="RU361217"/>
    </source>
</evidence>
<dbReference type="InterPro" id="IPR038299">
    <property type="entry name" value="DAO_C_sf"/>
</dbReference>
<reference evidence="10 11" key="1">
    <citation type="submission" date="2023-08" db="EMBL/GenBank/DDBJ databases">
        <title>Microbacterium sp. nov., isolated from a waste landfill.</title>
        <authorList>
            <person name="Wen W."/>
        </authorList>
    </citation>
    <scope>NUCLEOTIDE SEQUENCE [LARGE SCALE GENOMIC DNA]</scope>
    <source>
        <strain evidence="10 11">ASV81</strain>
    </source>
</reference>
<evidence type="ECO:0000259" key="8">
    <source>
        <dbReference type="Pfam" id="PF01266"/>
    </source>
</evidence>
<dbReference type="PANTHER" id="PTHR11985">
    <property type="entry name" value="GLYCEROL-3-PHOSPHATE DEHYDROGENASE"/>
    <property type="match status" value="1"/>
</dbReference>
<dbReference type="PRINTS" id="PR01001">
    <property type="entry name" value="FADG3PDH"/>
</dbReference>
<proteinExistence type="inferred from homology"/>
<dbReference type="Pfam" id="PF01266">
    <property type="entry name" value="DAO"/>
    <property type="match status" value="1"/>
</dbReference>
<comment type="cofactor">
    <cofactor evidence="1 7">
        <name>FAD</name>
        <dbReference type="ChEBI" id="CHEBI:57692"/>
    </cofactor>
</comment>
<comment type="similarity">
    <text evidence="2 7">Belongs to the FAD-dependent glycerol-3-phosphate dehydrogenase family.</text>
</comment>
<dbReference type="InterPro" id="IPR036188">
    <property type="entry name" value="FAD/NAD-bd_sf"/>
</dbReference>
<evidence type="ECO:0000259" key="9">
    <source>
        <dbReference type="Pfam" id="PF16901"/>
    </source>
</evidence>
<keyword evidence="5" id="KW-0274">FAD</keyword>
<organism evidence="10 11">
    <name type="scientific">Microbacterium capsulatum</name>
    <dbReference type="NCBI Taxonomy" id="3041921"/>
    <lineage>
        <taxon>Bacteria</taxon>
        <taxon>Bacillati</taxon>
        <taxon>Actinomycetota</taxon>
        <taxon>Actinomycetes</taxon>
        <taxon>Micrococcales</taxon>
        <taxon>Microbacteriaceae</taxon>
        <taxon>Microbacterium</taxon>
    </lineage>
</organism>
<dbReference type="InterPro" id="IPR000447">
    <property type="entry name" value="G3P_DH_FAD-dep"/>
</dbReference>
<sequence>MTVVPRLPIAAQRRAALERLAEDAVDVLVVGGGITGAGVALDAASRGLRVALIEAEDLAFGTSRWSSKLVHGGLRYLATGDIATARESAEERHLLMTVIAPHLIRPLPQLLPFGRGVDLRQRVGGAVGMGLGDLLRLRAGTKRSVLAPPRLVSRATAQRLVPALDPHGLRGGVLGADGQLIDDARLVVAVCRTAAGLGADILTRVRARRLHGTGADVEDALTGERFALRAGVVVNATGVWAGSLDDRLRVRPSRGTHIVLDAAALSSPHVALTVPHPGSLSRFVFALPQQLGRVVVGLTDEDAPGPIPPVPTPEESEIAFLLQTISRVLAQPVARDAVIGAYSGLRPLVDAGDGSSSADVSRRHLVALADDGFVSVLGGKLTTYRRMAQDAVDLAAARLGRPVPPSRTARLGLVGAIGRSDDAPAAMLARFGVEARTVLAEARCEAPAELIAPGLDVRRAEIEFAVRAEGALTVGDVLDRRTRIGLVPADRDRAVEAVHGIVEGALADPL</sequence>
<keyword evidence="4" id="KW-0319">Glycerol metabolism</keyword>
<dbReference type="Proteomes" id="UP001230289">
    <property type="component" value="Unassembled WGS sequence"/>
</dbReference>
<dbReference type="Gene3D" id="3.30.9.10">
    <property type="entry name" value="D-Amino Acid Oxidase, subunit A, domain 2"/>
    <property type="match status" value="1"/>
</dbReference>
<dbReference type="Gene3D" id="1.10.8.870">
    <property type="entry name" value="Alpha-glycerophosphate oxidase, cap domain"/>
    <property type="match status" value="1"/>
</dbReference>
<accession>A0ABU0XEU3</accession>
<comment type="caution">
    <text evidence="10">The sequence shown here is derived from an EMBL/GenBank/DDBJ whole genome shotgun (WGS) entry which is preliminary data.</text>
</comment>
<evidence type="ECO:0000256" key="6">
    <source>
        <dbReference type="ARBA" id="ARBA00023002"/>
    </source>
</evidence>
<dbReference type="PROSITE" id="PS00977">
    <property type="entry name" value="FAD_G3PDH_1"/>
    <property type="match status" value="1"/>
</dbReference>
<feature type="domain" description="Alpha-glycerophosphate oxidase C-terminal" evidence="9">
    <location>
        <begin position="413"/>
        <end position="502"/>
    </location>
</feature>
<evidence type="ECO:0000256" key="4">
    <source>
        <dbReference type="ARBA" id="ARBA00022798"/>
    </source>
</evidence>
<name>A0ABU0XEU3_9MICO</name>
<evidence type="ECO:0000256" key="2">
    <source>
        <dbReference type="ARBA" id="ARBA00007330"/>
    </source>
</evidence>
<protein>
    <recommendedName>
        <fullName evidence="7">Glycerol-3-phosphate dehydrogenase</fullName>
        <ecNumber evidence="7">1.1.5.3</ecNumber>
    </recommendedName>
</protein>
<feature type="domain" description="FAD dependent oxidoreductase" evidence="8">
    <location>
        <begin position="26"/>
        <end position="385"/>
    </location>
</feature>
<dbReference type="PROSITE" id="PS00978">
    <property type="entry name" value="FAD_G3PDH_2"/>
    <property type="match status" value="1"/>
</dbReference>
<gene>
    <name evidence="10" type="ORF">RBR11_02165</name>
</gene>
<dbReference type="InterPro" id="IPR006076">
    <property type="entry name" value="FAD-dep_OxRdtase"/>
</dbReference>
<evidence type="ECO:0000313" key="10">
    <source>
        <dbReference type="EMBL" id="MDQ4212715.1"/>
    </source>
</evidence>
<evidence type="ECO:0000256" key="3">
    <source>
        <dbReference type="ARBA" id="ARBA00022630"/>
    </source>
</evidence>
<dbReference type="EC" id="1.1.5.3" evidence="7"/>
<dbReference type="GO" id="GO:0016491">
    <property type="term" value="F:oxidoreductase activity"/>
    <property type="evidence" value="ECO:0007669"/>
    <property type="project" value="UniProtKB-KW"/>
</dbReference>
<dbReference type="Gene3D" id="3.50.50.60">
    <property type="entry name" value="FAD/NAD(P)-binding domain"/>
    <property type="match status" value="1"/>
</dbReference>
<keyword evidence="3 7" id="KW-0285">Flavoprotein</keyword>
<comment type="catalytic activity">
    <reaction evidence="7">
        <text>a quinone + sn-glycerol 3-phosphate = dihydroxyacetone phosphate + a quinol</text>
        <dbReference type="Rhea" id="RHEA:18977"/>
        <dbReference type="ChEBI" id="CHEBI:24646"/>
        <dbReference type="ChEBI" id="CHEBI:57597"/>
        <dbReference type="ChEBI" id="CHEBI:57642"/>
        <dbReference type="ChEBI" id="CHEBI:132124"/>
        <dbReference type="EC" id="1.1.5.3"/>
    </reaction>
</comment>
<dbReference type="EMBL" id="JAVFCB010000001">
    <property type="protein sequence ID" value="MDQ4212715.1"/>
    <property type="molecule type" value="Genomic_DNA"/>
</dbReference>
<evidence type="ECO:0000313" key="11">
    <source>
        <dbReference type="Proteomes" id="UP001230289"/>
    </source>
</evidence>
<evidence type="ECO:0000256" key="5">
    <source>
        <dbReference type="ARBA" id="ARBA00022827"/>
    </source>
</evidence>
<dbReference type="Pfam" id="PF16901">
    <property type="entry name" value="DAO_C"/>
    <property type="match status" value="1"/>
</dbReference>
<dbReference type="InterPro" id="IPR031656">
    <property type="entry name" value="DAO_C"/>
</dbReference>